<feature type="signal peptide" evidence="1">
    <location>
        <begin position="1"/>
        <end position="22"/>
    </location>
</feature>
<evidence type="ECO:0000313" key="3">
    <source>
        <dbReference type="Proteomes" id="UP000198755"/>
    </source>
</evidence>
<feature type="chain" id="PRO_5011641651" evidence="1">
    <location>
        <begin position="23"/>
        <end position="112"/>
    </location>
</feature>
<protein>
    <submittedName>
        <fullName evidence="2">Uncharacterized protein</fullName>
    </submittedName>
</protein>
<dbReference type="Proteomes" id="UP000198755">
    <property type="component" value="Unassembled WGS sequence"/>
</dbReference>
<organism evidence="2 3">
    <name type="scientific">Methylocapsa palsarum</name>
    <dbReference type="NCBI Taxonomy" id="1612308"/>
    <lineage>
        <taxon>Bacteria</taxon>
        <taxon>Pseudomonadati</taxon>
        <taxon>Pseudomonadota</taxon>
        <taxon>Alphaproteobacteria</taxon>
        <taxon>Hyphomicrobiales</taxon>
        <taxon>Beijerinckiaceae</taxon>
        <taxon>Methylocapsa</taxon>
    </lineage>
</organism>
<evidence type="ECO:0000256" key="1">
    <source>
        <dbReference type="SAM" id="SignalP"/>
    </source>
</evidence>
<dbReference type="AlphaFoldDB" id="A0A1I4B411"/>
<gene>
    <name evidence="2" type="ORF">SAMN05444581_11313</name>
</gene>
<dbReference type="OrthoDB" id="7916805at2"/>
<dbReference type="EMBL" id="FOSN01000013">
    <property type="protein sequence ID" value="SFK63642.1"/>
    <property type="molecule type" value="Genomic_DNA"/>
</dbReference>
<accession>A0A1I4B411</accession>
<name>A0A1I4B411_9HYPH</name>
<sequence length="112" mass="11657">MKIHCSIIAAAIALASLGVVQAEGLKPIEGQAVDLGNLSGVAYYTVERDGFHIVATLAQQGEDGVPVRVETVLAPGQSVTFSTPRGVGAGPDAVEISRWNDHVLVHKTSLVN</sequence>
<proteinExistence type="predicted"/>
<evidence type="ECO:0000313" key="2">
    <source>
        <dbReference type="EMBL" id="SFK63642.1"/>
    </source>
</evidence>
<dbReference type="RefSeq" id="WP_091684795.1">
    <property type="nucleotide sequence ID" value="NZ_FOSN01000013.1"/>
</dbReference>
<reference evidence="2 3" key="1">
    <citation type="submission" date="2016-10" db="EMBL/GenBank/DDBJ databases">
        <authorList>
            <person name="de Groot N.N."/>
        </authorList>
    </citation>
    <scope>NUCLEOTIDE SEQUENCE [LARGE SCALE GENOMIC DNA]</scope>
    <source>
        <strain evidence="2 3">NE2</strain>
    </source>
</reference>
<keyword evidence="3" id="KW-1185">Reference proteome</keyword>
<keyword evidence="1" id="KW-0732">Signal</keyword>